<gene>
    <name evidence="2" type="ORF">NCTC7914_02757</name>
</gene>
<feature type="chain" id="PRO_5016847211" description="Acid stress chaperone HdeA" evidence="1">
    <location>
        <begin position="21"/>
        <end position="97"/>
    </location>
</feature>
<feature type="signal peptide" evidence="1">
    <location>
        <begin position="1"/>
        <end position="20"/>
    </location>
</feature>
<accession>A0A379KL73</accession>
<dbReference type="AlphaFoldDB" id="A0A379KL73"/>
<proteinExistence type="predicted"/>
<dbReference type="EMBL" id="UGUY01000001">
    <property type="protein sequence ID" value="SUD68618.1"/>
    <property type="molecule type" value="Genomic_DNA"/>
</dbReference>
<evidence type="ECO:0000256" key="1">
    <source>
        <dbReference type="SAM" id="SignalP"/>
    </source>
</evidence>
<evidence type="ECO:0008006" key="4">
    <source>
        <dbReference type="Google" id="ProtNLM"/>
    </source>
</evidence>
<keyword evidence="1" id="KW-0732">Signal</keyword>
<protein>
    <recommendedName>
        <fullName evidence="4">Acid stress chaperone HdeA</fullName>
    </recommendedName>
</protein>
<name>A0A379KL73_PSEPU</name>
<reference evidence="2 3" key="1">
    <citation type="submission" date="2018-06" db="EMBL/GenBank/DDBJ databases">
        <authorList>
            <consortium name="Pathogen Informatics"/>
            <person name="Doyle S."/>
        </authorList>
    </citation>
    <scope>NUCLEOTIDE SEQUENCE [LARGE SCALE GENOMIC DNA]</scope>
    <source>
        <strain evidence="2 3">NCTC7914</strain>
    </source>
</reference>
<dbReference type="Proteomes" id="UP000254602">
    <property type="component" value="Unassembled WGS sequence"/>
</dbReference>
<sequence length="97" mass="10264">MRIIAAVGIATVLAMGNAFAADCPKVTSITQSADEQDGMEGIAYSVKNNDGQWAGFTPNASESDLSAFELKNKKDTKTSVICRYESGDEGISLALKK</sequence>
<dbReference type="RefSeq" id="WP_115274139.1">
    <property type="nucleotide sequence ID" value="NZ_JABTYF010000019.1"/>
</dbReference>
<evidence type="ECO:0000313" key="3">
    <source>
        <dbReference type="Proteomes" id="UP000254602"/>
    </source>
</evidence>
<evidence type="ECO:0000313" key="2">
    <source>
        <dbReference type="EMBL" id="SUD68618.1"/>
    </source>
</evidence>
<organism evidence="2 3">
    <name type="scientific">Pseudomonas putida</name>
    <name type="common">Arthrobacter siderocapsulatus</name>
    <dbReference type="NCBI Taxonomy" id="303"/>
    <lineage>
        <taxon>Bacteria</taxon>
        <taxon>Pseudomonadati</taxon>
        <taxon>Pseudomonadota</taxon>
        <taxon>Gammaproteobacteria</taxon>
        <taxon>Pseudomonadales</taxon>
        <taxon>Pseudomonadaceae</taxon>
        <taxon>Pseudomonas</taxon>
    </lineage>
</organism>